<dbReference type="EMBL" id="BFEA01000546">
    <property type="protein sequence ID" value="GBG86073.1"/>
    <property type="molecule type" value="Genomic_DNA"/>
</dbReference>
<dbReference type="Proteomes" id="UP000265515">
    <property type="component" value="Unassembled WGS sequence"/>
</dbReference>
<feature type="compositionally biased region" description="Basic and acidic residues" evidence="1">
    <location>
        <begin position="168"/>
        <end position="179"/>
    </location>
</feature>
<feature type="region of interest" description="Disordered" evidence="1">
    <location>
        <begin position="151"/>
        <end position="183"/>
    </location>
</feature>
<organism evidence="2 3">
    <name type="scientific">Chara braunii</name>
    <name type="common">Braun's stonewort</name>
    <dbReference type="NCBI Taxonomy" id="69332"/>
    <lineage>
        <taxon>Eukaryota</taxon>
        <taxon>Viridiplantae</taxon>
        <taxon>Streptophyta</taxon>
        <taxon>Charophyceae</taxon>
        <taxon>Charales</taxon>
        <taxon>Characeae</taxon>
        <taxon>Chara</taxon>
    </lineage>
</organism>
<feature type="compositionally biased region" description="Basic residues" evidence="1">
    <location>
        <begin position="152"/>
        <end position="167"/>
    </location>
</feature>
<evidence type="ECO:0000313" key="2">
    <source>
        <dbReference type="EMBL" id="GBG86073.1"/>
    </source>
</evidence>
<sequence>MKEHMDNEIKKKEEKAKRKREKLEQKRREEEARLAEVQAREEAERRKKRKEDKLRLEAEAREQMKKEMRTEASKHMGGLREELMYLCERGDHQEEEARRGAKGKKKIEAPASDDEAYNSYEMDCCTATELLLLEQAYISQWSPILNTAGKIGKQHARNNGRKGRKERSRQQDGGSRREPASFTPVRAKIGDGGIYSMEIYHLLADMEEAGTQMFTLHTEGGNVWCRGWKSVRSSFGDSIVRREGVCCKLRECKSWIEQGGTLEFRQLRRWKPRIGPHKKFLLSILRNPYRRGLLKRCSLEVLIRLNRVAADFQKASTTSFLRRLISRTVKDVYSCSLNAKMIVRIKFDDRIKMVEFRKLLNDRIEELQIPVCMKNVARNKVRIVWVKNPSIAVLLHNQRSFAKAEVLTCTCTGLPYPWVGDHVQFILQELEDVDPLIFNANNVPRHNHPNRGALLRQELTDGIRSWANFRGQTPRIGEGEVARCMMATIDRNSRFIDVNIVEEVKTHLNGLVLTPLDRNAGETLVLCPKVYIDAMMELFVSSPGYVVMSNEEAEVKLCMREEAKREGLLPCQMGEEGEIR</sequence>
<keyword evidence="3" id="KW-1185">Reference proteome</keyword>
<evidence type="ECO:0000256" key="1">
    <source>
        <dbReference type="SAM" id="MobiDB-lite"/>
    </source>
</evidence>
<comment type="caution">
    <text evidence="2">The sequence shown here is derived from an EMBL/GenBank/DDBJ whole genome shotgun (WGS) entry which is preliminary data.</text>
</comment>
<dbReference type="AlphaFoldDB" id="A0A388LV10"/>
<evidence type="ECO:0000313" key="3">
    <source>
        <dbReference type="Proteomes" id="UP000265515"/>
    </source>
</evidence>
<reference evidence="2 3" key="1">
    <citation type="journal article" date="2018" name="Cell">
        <title>The Chara Genome: Secondary Complexity and Implications for Plant Terrestrialization.</title>
        <authorList>
            <person name="Nishiyama T."/>
            <person name="Sakayama H."/>
            <person name="Vries J.D."/>
            <person name="Buschmann H."/>
            <person name="Saint-Marcoux D."/>
            <person name="Ullrich K.K."/>
            <person name="Haas F.B."/>
            <person name="Vanderstraeten L."/>
            <person name="Becker D."/>
            <person name="Lang D."/>
            <person name="Vosolsobe S."/>
            <person name="Rombauts S."/>
            <person name="Wilhelmsson P.K.I."/>
            <person name="Janitza P."/>
            <person name="Kern R."/>
            <person name="Heyl A."/>
            <person name="Rumpler F."/>
            <person name="Villalobos L.I.A.C."/>
            <person name="Clay J.M."/>
            <person name="Skokan R."/>
            <person name="Toyoda A."/>
            <person name="Suzuki Y."/>
            <person name="Kagoshima H."/>
            <person name="Schijlen E."/>
            <person name="Tajeshwar N."/>
            <person name="Catarino B."/>
            <person name="Hetherington A.J."/>
            <person name="Saltykova A."/>
            <person name="Bonnot C."/>
            <person name="Breuninger H."/>
            <person name="Symeonidi A."/>
            <person name="Radhakrishnan G.V."/>
            <person name="Van Nieuwerburgh F."/>
            <person name="Deforce D."/>
            <person name="Chang C."/>
            <person name="Karol K.G."/>
            <person name="Hedrich R."/>
            <person name="Ulvskov P."/>
            <person name="Glockner G."/>
            <person name="Delwiche C.F."/>
            <person name="Petrasek J."/>
            <person name="Van de Peer Y."/>
            <person name="Friml J."/>
            <person name="Beilby M."/>
            <person name="Dolan L."/>
            <person name="Kohara Y."/>
            <person name="Sugano S."/>
            <person name="Fujiyama A."/>
            <person name="Delaux P.-M."/>
            <person name="Quint M."/>
            <person name="TheiBen G."/>
            <person name="Hagemann M."/>
            <person name="Harholt J."/>
            <person name="Dunand C."/>
            <person name="Zachgo S."/>
            <person name="Langdale J."/>
            <person name="Maumus F."/>
            <person name="Straeten D.V.D."/>
            <person name="Gould S.B."/>
            <person name="Rensing S.A."/>
        </authorList>
    </citation>
    <scope>NUCLEOTIDE SEQUENCE [LARGE SCALE GENOMIC DNA]</scope>
    <source>
        <strain evidence="2 3">S276</strain>
    </source>
</reference>
<accession>A0A388LV10</accession>
<feature type="region of interest" description="Disordered" evidence="1">
    <location>
        <begin position="1"/>
        <end position="75"/>
    </location>
</feature>
<dbReference type="Gramene" id="GBG86073">
    <property type="protein sequence ID" value="GBG86073"/>
    <property type="gene ID" value="CBR_g40975"/>
</dbReference>
<name>A0A388LV10_CHABU</name>
<gene>
    <name evidence="2" type="ORF">CBR_g40975</name>
</gene>
<proteinExistence type="predicted"/>
<protein>
    <submittedName>
        <fullName evidence="2">Uncharacterized protein</fullName>
    </submittedName>
</protein>